<dbReference type="InterPro" id="IPR001646">
    <property type="entry name" value="5peptide_repeat"/>
</dbReference>
<dbReference type="Gene3D" id="2.160.20.80">
    <property type="entry name" value="E3 ubiquitin-protein ligase SopA"/>
    <property type="match status" value="2"/>
</dbReference>
<dbReference type="AlphaFoldDB" id="A0A0C6P7E3"/>
<dbReference type="Proteomes" id="UP000007564">
    <property type="component" value="Chromosome"/>
</dbReference>
<dbReference type="Pfam" id="PF09937">
    <property type="entry name" value="DUF2169"/>
    <property type="match status" value="1"/>
</dbReference>
<evidence type="ECO:0000256" key="1">
    <source>
        <dbReference type="ARBA" id="ARBA00022737"/>
    </source>
</evidence>
<dbReference type="HOGENOM" id="CLU_007055_0_0_4"/>
<dbReference type="PANTHER" id="PTHR47485:SF1">
    <property type="entry name" value="THYLAKOID LUMENAL 17.4 KDA PROTEIN, CHLOROPLASTIC"/>
    <property type="match status" value="1"/>
</dbReference>
<reference evidence="4 5" key="1">
    <citation type="journal article" date="2012" name="BMC Genomics">
        <title>Comparative genomics of the classical Bordetella subspecies: the evolution and exchange of virulence-associated diversity amongst closely related pathogens.</title>
        <authorList>
            <person name="Park J."/>
            <person name="Zhang Y."/>
            <person name="Buboltz A.M."/>
            <person name="Zhang X."/>
            <person name="Schuster S.C."/>
            <person name="Ahuja U."/>
            <person name="Liu M."/>
            <person name="Miller J.F."/>
            <person name="Sebaihia M."/>
            <person name="Bentley S.D."/>
            <person name="Parkhill J."/>
            <person name="Harvill E.T."/>
        </authorList>
    </citation>
    <scope>NUCLEOTIDE SEQUENCE [LARGE SCALE GENOMIC DNA]</scope>
    <source>
        <strain evidence="4 5">253</strain>
    </source>
</reference>
<name>A0A0C6P7E3_BORBO</name>
<dbReference type="RefSeq" id="WP_015064515.1">
    <property type="nucleotide sequence ID" value="NC_019382.1"/>
</dbReference>
<dbReference type="InterPro" id="IPR018683">
    <property type="entry name" value="DUF2169"/>
</dbReference>
<evidence type="ECO:0000313" key="4">
    <source>
        <dbReference type="EMBL" id="CCJ54562.1"/>
    </source>
</evidence>
<organism evidence="4 5">
    <name type="scientific">Bordetella bronchiseptica 253</name>
    <dbReference type="NCBI Taxonomy" id="568707"/>
    <lineage>
        <taxon>Bacteria</taxon>
        <taxon>Pseudomonadati</taxon>
        <taxon>Pseudomonadota</taxon>
        <taxon>Betaproteobacteria</taxon>
        <taxon>Burkholderiales</taxon>
        <taxon>Alcaligenaceae</taxon>
        <taxon>Bordetella</taxon>
    </lineage>
</organism>
<evidence type="ECO:0000259" key="3">
    <source>
        <dbReference type="Pfam" id="PF09937"/>
    </source>
</evidence>
<evidence type="ECO:0000313" key="5">
    <source>
        <dbReference type="Proteomes" id="UP000007564"/>
    </source>
</evidence>
<evidence type="ECO:0000256" key="2">
    <source>
        <dbReference type="SAM" id="MobiDB-lite"/>
    </source>
</evidence>
<dbReference type="Pfam" id="PF00805">
    <property type="entry name" value="Pentapeptide"/>
    <property type="match status" value="5"/>
</dbReference>
<sequence length="874" mass="93891">MKIVKPLRLGLLSRPYRMRGRQRLGLAVFALATLDEQALLQPEADLWSLAGEALGEDGVLDLAVPKPCAEFLVSGAAYTAHQQDRTACMARVRVGELEKTLAVFGDRYWLDGKPTPPAPFEAMPLDWAHAFGGPEYADNPHGRGAGDERIAGVRTRRLPNVEPARGRMQRPDQRPEPAGFGPVSPLWPRRFARAGQYHESWLDDGFPGFLDTLDPHFFNAAAPDQWWPGQPGLAAGTPYALWNLHPRLPCQQGALPRWRARCLLRRAGETALEDVALRLTTAWFFPDRERLLLIYHGATDIAQDDGADIELAMPALDAADAPRPLAHYEAVLAQRLDAQDGALHALRDKDLLPAQALGPWDALQAANPMEQPFAVNQRARGAAIRAQLGEQARAHGVDPRAYEPPPAPMPAAPQLDDLPDIARHMRQAAQEARIDALHARRRMAEALQARGAELPPAMGAAALAAAADGAGRGGPPSLHNHPALATLQELARAQPLGSGADRLDAGSVGARLREAQQQLGRLYLHAAHHQPPAEAARPARAARLRRRVQALMAGSRDLAGLDLTGADLSGLDLRGARCVGTWMEGADLSGALLDDADLSQAVLARAHAEGGSWRRAVLAGANLGQAALDGVDLAGARLSSPVLDGIVLVDCALSASRWNDCHLAGARLERCRFDQAELDTVTFWQGTLLRETGFAAARLARVTWLDCELDGLDFAGARLRRCAWVQSQCGAAPNWAGAELQTCCVVETDMPHAVFAGATLRECSLRDTVLDHADFTGAALWRCDLSQASLGGASLARARAPDSLFIRADLGGASLAEADLPGALLQKATLTHADLRGANLFRADLGLAVLDDTSDTRGAYTHLANTRPRARHGR</sequence>
<feature type="domain" description="DUF2169" evidence="3">
    <location>
        <begin position="20"/>
        <end position="296"/>
    </location>
</feature>
<accession>A0A0C6P7E3</accession>
<dbReference type="EMBL" id="HE965806">
    <property type="protein sequence ID" value="CCJ54562.1"/>
    <property type="molecule type" value="Genomic_DNA"/>
</dbReference>
<dbReference type="SUPFAM" id="SSF141571">
    <property type="entry name" value="Pentapeptide repeat-like"/>
    <property type="match status" value="2"/>
</dbReference>
<protein>
    <submittedName>
        <fullName evidence="4">Putative exported protein</fullName>
    </submittedName>
</protein>
<dbReference type="KEGG" id="bbh:BN112_2645"/>
<keyword evidence="1" id="KW-0677">Repeat</keyword>
<dbReference type="PANTHER" id="PTHR47485">
    <property type="entry name" value="THYLAKOID LUMENAL 17.4 KDA PROTEIN, CHLOROPLASTIC"/>
    <property type="match status" value="1"/>
</dbReference>
<proteinExistence type="predicted"/>
<dbReference type="OrthoDB" id="237820at2"/>
<gene>
    <name evidence="4" type="ORF">BN112_2645</name>
</gene>
<feature type="region of interest" description="Disordered" evidence="2">
    <location>
        <begin position="163"/>
        <end position="182"/>
    </location>
</feature>